<name>A0ABV6F3I2_9MICC</name>
<organism evidence="1 2">
    <name type="scientific">Citricoccus parietis</name>
    <dbReference type="NCBI Taxonomy" id="592307"/>
    <lineage>
        <taxon>Bacteria</taxon>
        <taxon>Bacillati</taxon>
        <taxon>Actinomycetota</taxon>
        <taxon>Actinomycetes</taxon>
        <taxon>Micrococcales</taxon>
        <taxon>Micrococcaceae</taxon>
        <taxon>Citricoccus</taxon>
    </lineage>
</organism>
<keyword evidence="2" id="KW-1185">Reference proteome</keyword>
<dbReference type="InterPro" id="IPR015943">
    <property type="entry name" value="WD40/YVTN_repeat-like_dom_sf"/>
</dbReference>
<evidence type="ECO:0000313" key="1">
    <source>
        <dbReference type="EMBL" id="MFC0248078.1"/>
    </source>
</evidence>
<dbReference type="PANTHER" id="PTHR40274:SF3">
    <property type="entry name" value="VIRGINIAMYCIN B LYASE"/>
    <property type="match status" value="1"/>
</dbReference>
<dbReference type="Gene3D" id="2.130.10.10">
    <property type="entry name" value="YVTN repeat-like/Quinoprotein amine dehydrogenase"/>
    <property type="match status" value="1"/>
</dbReference>
<dbReference type="GO" id="GO:0016829">
    <property type="term" value="F:lyase activity"/>
    <property type="evidence" value="ECO:0007669"/>
    <property type="project" value="UniProtKB-KW"/>
</dbReference>
<comment type="caution">
    <text evidence="1">The sequence shown here is derived from an EMBL/GenBank/DDBJ whole genome shotgun (WGS) entry which is preliminary data.</text>
</comment>
<protein>
    <submittedName>
        <fullName evidence="1">Virginiamycin B lyase</fullName>
    </submittedName>
</protein>
<dbReference type="Proteomes" id="UP001589766">
    <property type="component" value="Unassembled WGS sequence"/>
</dbReference>
<proteinExistence type="predicted"/>
<dbReference type="RefSeq" id="WP_378040704.1">
    <property type="nucleotide sequence ID" value="NZ_JBHLWH010000014.1"/>
</dbReference>
<gene>
    <name evidence="1" type="ORF">ACFFIO_06140</name>
</gene>
<dbReference type="SUPFAM" id="SSF101898">
    <property type="entry name" value="NHL repeat"/>
    <property type="match status" value="2"/>
</dbReference>
<keyword evidence="1" id="KW-0456">Lyase</keyword>
<reference evidence="1 2" key="1">
    <citation type="submission" date="2024-09" db="EMBL/GenBank/DDBJ databases">
        <authorList>
            <person name="Sun Q."/>
            <person name="Mori K."/>
        </authorList>
    </citation>
    <scope>NUCLEOTIDE SEQUENCE [LARGE SCALE GENOMIC DNA]</scope>
    <source>
        <strain evidence="1 2">CCM 7609</strain>
    </source>
</reference>
<sequence length="302" mass="31222">MTERSQRMARSPTIVEHRITGTGDAPYDVAVTGDGAVWITLISGHAVLRRTVDGAISRIPLGEASRPAFCATASNDSVWVTDTAGGRLVQIGPEGVRRAVSVPTPDAGPFGVAVTITGDVWFTEMQADSIGHLHPDGTVTEIPSGPAGGMPSMIASSGDDIVFTLNQGNAIGRLPAGGDAVETFNLPTDAAGPVGITVARDGAVWFAEIIAGQMGRMDRQGTITEFPLPDRSSKPHAVESDPAGGCWFTLWGSTQLGHIAQDGAMILIDLSTPGSEPHGLAVAADGTVWVALEAGLLAEVRL</sequence>
<dbReference type="EMBL" id="JBHLWH010000014">
    <property type="protein sequence ID" value="MFC0248078.1"/>
    <property type="molecule type" value="Genomic_DNA"/>
</dbReference>
<dbReference type="InterPro" id="IPR051344">
    <property type="entry name" value="Vgb"/>
</dbReference>
<evidence type="ECO:0000313" key="2">
    <source>
        <dbReference type="Proteomes" id="UP001589766"/>
    </source>
</evidence>
<dbReference type="Pfam" id="PF24684">
    <property type="entry name" value="Vgb_lyase"/>
    <property type="match status" value="1"/>
</dbReference>
<dbReference type="PANTHER" id="PTHR40274">
    <property type="entry name" value="VIRGINIAMYCIN B LYASE"/>
    <property type="match status" value="1"/>
</dbReference>
<accession>A0ABV6F3I2</accession>